<dbReference type="EMBL" id="QFVT01000015">
    <property type="protein sequence ID" value="PYC46360.1"/>
    <property type="molecule type" value="Genomic_DNA"/>
</dbReference>
<accession>A0A2V4N9X7</accession>
<comment type="caution">
    <text evidence="1">The sequence shown here is derived from an EMBL/GenBank/DDBJ whole genome shotgun (WGS) entry which is preliminary data.</text>
</comment>
<evidence type="ECO:0008006" key="3">
    <source>
        <dbReference type="Google" id="ProtNLM"/>
    </source>
</evidence>
<gene>
    <name evidence="1" type="ORF">DI396_15705</name>
</gene>
<evidence type="ECO:0000313" key="1">
    <source>
        <dbReference type="EMBL" id="PYC46360.1"/>
    </source>
</evidence>
<dbReference type="SUPFAM" id="SSF117856">
    <property type="entry name" value="AF0104/ALDC/Ptd012-like"/>
    <property type="match status" value="2"/>
</dbReference>
<dbReference type="Gene3D" id="3.30.1330.80">
    <property type="entry name" value="Hypothetical protein, similar to alpha- acetolactate decarboxylase, domain 2"/>
    <property type="match status" value="2"/>
</dbReference>
<keyword evidence="2" id="KW-1185">Reference proteome</keyword>
<protein>
    <recommendedName>
        <fullName evidence="3">PPC domain-containing protein</fullName>
    </recommendedName>
</protein>
<sequence length="286" mass="30607">MSSPLPITRANPPMLHPGPVNPQRFHAVPVRTHDLDIHLEAGQRVEDAICAAVADAGCDGAWVDMAGLHADPYAFVMPAKSIDGTRVAWYSETYEPAGETRVDMGGMSVGHHGGGPFTHCHGIWTSSDGATLGHMLAPLCTVSRSVTLTATGFKGGRFERLPDDETCFDLFRACPVVPPVQSADAVLMTLRPNTDLCATIEQTARDYGITDGQIYGLGSLNGARFRDAPPMYSAITEFIINSGELIDGRARITLSAVDIEKQIYSGKVQSSDAPISITAEILLRSL</sequence>
<dbReference type="OrthoDB" id="8720942at2"/>
<dbReference type="Proteomes" id="UP000248012">
    <property type="component" value="Unassembled WGS sequence"/>
</dbReference>
<proteinExistence type="predicted"/>
<name>A0A2V4N9X7_9RHOB</name>
<organism evidence="1 2">
    <name type="scientific">Litorivita pollutaquae</name>
    <dbReference type="NCBI Taxonomy" id="2200892"/>
    <lineage>
        <taxon>Bacteria</taxon>
        <taxon>Pseudomonadati</taxon>
        <taxon>Pseudomonadota</taxon>
        <taxon>Alphaproteobacteria</taxon>
        <taxon>Rhodobacterales</taxon>
        <taxon>Paracoccaceae</taxon>
        <taxon>Litorivita</taxon>
    </lineage>
</organism>
<dbReference type="RefSeq" id="WP_110797310.1">
    <property type="nucleotide sequence ID" value="NZ_KZ826494.1"/>
</dbReference>
<dbReference type="AlphaFoldDB" id="A0A2V4N9X7"/>
<reference evidence="1 2" key="1">
    <citation type="submission" date="2018-05" db="EMBL/GenBank/DDBJ databases">
        <title>Oceanovita maritima gen. nov., sp. nov., a marine bacterium in the family Rhodobacteraceae isolated from surface seawater of Lundu port Xiamen, China.</title>
        <authorList>
            <person name="Hetharua B.H."/>
            <person name="Min D."/>
            <person name="Liao H."/>
            <person name="Tian Y."/>
        </authorList>
    </citation>
    <scope>NUCLEOTIDE SEQUENCE [LARGE SCALE GENOMIC DNA]</scope>
    <source>
        <strain evidence="1 2">FSX-11</strain>
    </source>
</reference>
<evidence type="ECO:0000313" key="2">
    <source>
        <dbReference type="Proteomes" id="UP000248012"/>
    </source>
</evidence>